<dbReference type="GeneID" id="39857833"/>
<name>A0A1H5T2L5_9EURY</name>
<feature type="region of interest" description="Disordered" evidence="1">
    <location>
        <begin position="1"/>
        <end position="25"/>
    </location>
</feature>
<dbReference type="RefSeq" id="WP_136361812.1">
    <property type="nucleotide sequence ID" value="NZ_CP031311.1"/>
</dbReference>
<evidence type="ECO:0000313" key="2">
    <source>
        <dbReference type="EMBL" id="SEF56321.1"/>
    </source>
</evidence>
<reference evidence="2 3" key="1">
    <citation type="submission" date="2016-10" db="EMBL/GenBank/DDBJ databases">
        <authorList>
            <person name="de Groot N.N."/>
        </authorList>
    </citation>
    <scope>NUCLEOTIDE SEQUENCE [LARGE SCALE GENOMIC DNA]</scope>
    <source>
        <strain evidence="2 3">CGMCC 1.10331</strain>
    </source>
</reference>
<keyword evidence="3" id="KW-1185">Reference proteome</keyword>
<dbReference type="EMBL" id="FNVN01000001">
    <property type="protein sequence ID" value="SEF56321.1"/>
    <property type="molecule type" value="Genomic_DNA"/>
</dbReference>
<protein>
    <submittedName>
        <fullName evidence="2">Uncharacterized protein</fullName>
    </submittedName>
</protein>
<accession>A0A1H5T2L5</accession>
<organism evidence="2 3">
    <name type="scientific">Halobellus limi</name>
    <dbReference type="NCBI Taxonomy" id="699433"/>
    <lineage>
        <taxon>Archaea</taxon>
        <taxon>Methanobacteriati</taxon>
        <taxon>Methanobacteriota</taxon>
        <taxon>Stenosarchaea group</taxon>
        <taxon>Halobacteria</taxon>
        <taxon>Halobacteriales</taxon>
        <taxon>Haloferacaceae</taxon>
        <taxon>Halobellus</taxon>
    </lineage>
</organism>
<sequence length="165" mass="18032">MPGRPPWSQEGTQGGGQTVATQNRPEIVNTDLSQTTTVPAGGDLLIEHFAPNDAVQYVQQMRLNSPAPADSGATTGSHKIEIMVGSGGLLALYATQQYNNPIWFNKSYWEVADTGAPTNEAAQNKALRSLIATPTNPVQIRFRNESDVEVTDEFIVEMQLRQVKY</sequence>
<gene>
    <name evidence="2" type="ORF">SAMN04488133_0135</name>
</gene>
<dbReference type="AlphaFoldDB" id="A0A1H5T2L5"/>
<dbReference type="Proteomes" id="UP000236740">
    <property type="component" value="Unassembled WGS sequence"/>
</dbReference>
<evidence type="ECO:0000256" key="1">
    <source>
        <dbReference type="SAM" id="MobiDB-lite"/>
    </source>
</evidence>
<evidence type="ECO:0000313" key="3">
    <source>
        <dbReference type="Proteomes" id="UP000236740"/>
    </source>
</evidence>
<proteinExistence type="predicted"/>